<evidence type="ECO:0000256" key="1">
    <source>
        <dbReference type="ARBA" id="ARBA00012160"/>
    </source>
</evidence>
<comment type="caution">
    <text evidence="7">The sequence shown here is derived from an EMBL/GenBank/DDBJ whole genome shotgun (WGS) entry which is preliminary data.</text>
</comment>
<dbReference type="EMBL" id="ARYC01021750">
    <property type="protein sequence ID" value="KEJ82419.1"/>
    <property type="molecule type" value="Genomic_DNA"/>
</dbReference>
<evidence type="ECO:0000313" key="7">
    <source>
        <dbReference type="EMBL" id="KEJ82419.1"/>
    </source>
</evidence>
<dbReference type="GO" id="GO:0001734">
    <property type="term" value="F:mRNA m(6)A methyltransferase activity"/>
    <property type="evidence" value="ECO:0007669"/>
    <property type="project" value="UniProtKB-EC"/>
</dbReference>
<gene>
    <name evidence="7" type="ORF">OXYTRIMIC_357</name>
</gene>
<evidence type="ECO:0000313" key="8">
    <source>
        <dbReference type="Proteomes" id="UP000053232"/>
    </source>
</evidence>
<comment type="catalytic activity">
    <reaction evidence="5">
        <text>an adenosine in mRNA + S-adenosyl-L-methionine = an N(6)-methyladenosine in mRNA + S-adenosyl-L-homocysteine + H(+)</text>
        <dbReference type="Rhea" id="RHEA:55584"/>
        <dbReference type="Rhea" id="RHEA-COMP:12414"/>
        <dbReference type="Rhea" id="RHEA-COMP:12417"/>
        <dbReference type="ChEBI" id="CHEBI:15378"/>
        <dbReference type="ChEBI" id="CHEBI:57856"/>
        <dbReference type="ChEBI" id="CHEBI:59789"/>
        <dbReference type="ChEBI" id="CHEBI:74411"/>
        <dbReference type="ChEBI" id="CHEBI:74449"/>
        <dbReference type="EC" id="2.1.1.348"/>
    </reaction>
</comment>
<dbReference type="InterPro" id="IPR007757">
    <property type="entry name" value="MT-A70-like"/>
</dbReference>
<dbReference type="AlphaFoldDB" id="A0A073HYB8"/>
<dbReference type="Pfam" id="PF05063">
    <property type="entry name" value="MT-A70"/>
    <property type="match status" value="1"/>
</dbReference>
<dbReference type="GO" id="GO:0032259">
    <property type="term" value="P:methylation"/>
    <property type="evidence" value="ECO:0007669"/>
    <property type="project" value="UniProtKB-KW"/>
</dbReference>
<dbReference type="EC" id="2.1.1.348" evidence="1"/>
<dbReference type="PANTHER" id="PTHR12829">
    <property type="entry name" value="N6-ADENOSINE-METHYLTRANSFERASE"/>
    <property type="match status" value="1"/>
</dbReference>
<protein>
    <recommendedName>
        <fullName evidence="1">mRNA m(6)A methyltransferase</fullName>
        <ecNumber evidence="1">2.1.1.348</ecNumber>
    </recommendedName>
</protein>
<reference evidence="8" key="1">
    <citation type="journal article" date="2014" name="Cell">
        <title>The Architecture of a Scrambled Genome Reveals Massive Levels of Genomic Rearrangement during Development.</title>
        <authorList>
            <person name="Chen X."/>
            <person name="Bracht J.R."/>
            <person name="Goldman A.D."/>
            <person name="Dolzhenko E."/>
            <person name="Clay D.M."/>
            <person name="Swart E.C."/>
            <person name="Perlman D.H."/>
            <person name="Doak T.G."/>
            <person name="Stuart A."/>
            <person name="Amemiya C.T."/>
            <person name="Sebra R.P."/>
            <person name="Landweber L.F."/>
        </authorList>
    </citation>
    <scope>NUCLEOTIDE SEQUENCE [LARGE SCALE GENOMIC DNA]</scope>
    <source>
        <strain evidence="8">JRB310</strain>
    </source>
</reference>
<keyword evidence="4" id="KW-0949">S-adenosyl-L-methionine</keyword>
<evidence type="ECO:0000256" key="3">
    <source>
        <dbReference type="ARBA" id="ARBA00022679"/>
    </source>
</evidence>
<name>A0A073HYB8_9SPIT</name>
<dbReference type="PANTHER" id="PTHR12829:SF7">
    <property type="entry name" value="N6-ADENOSINE-METHYLTRANSFERASE CATALYTIC SUBUNIT"/>
    <property type="match status" value="1"/>
</dbReference>
<evidence type="ECO:0000256" key="6">
    <source>
        <dbReference type="PROSITE-ProRule" id="PRU00489"/>
    </source>
</evidence>
<keyword evidence="8" id="KW-1185">Reference proteome</keyword>
<evidence type="ECO:0000256" key="5">
    <source>
        <dbReference type="ARBA" id="ARBA00048957"/>
    </source>
</evidence>
<proteinExistence type="inferred from homology"/>
<dbReference type="GO" id="GO:0005634">
    <property type="term" value="C:nucleus"/>
    <property type="evidence" value="ECO:0007669"/>
    <property type="project" value="TreeGrafter"/>
</dbReference>
<dbReference type="GO" id="GO:0036396">
    <property type="term" value="C:RNA N6-methyladenosine methyltransferase complex"/>
    <property type="evidence" value="ECO:0007669"/>
    <property type="project" value="TreeGrafter"/>
</dbReference>
<accession>A0A073HYB8</accession>
<keyword evidence="2" id="KW-0489">Methyltransferase</keyword>
<evidence type="ECO:0000256" key="2">
    <source>
        <dbReference type="ARBA" id="ARBA00022603"/>
    </source>
</evidence>
<keyword evidence="3" id="KW-0808">Transferase</keyword>
<dbReference type="Proteomes" id="UP000053232">
    <property type="component" value="Unassembled WGS sequence"/>
</dbReference>
<organism evidence="7 8">
    <name type="scientific">Oxytricha trifallax</name>
    <dbReference type="NCBI Taxonomy" id="1172189"/>
    <lineage>
        <taxon>Eukaryota</taxon>
        <taxon>Sar</taxon>
        <taxon>Alveolata</taxon>
        <taxon>Ciliophora</taxon>
        <taxon>Intramacronucleata</taxon>
        <taxon>Spirotrichea</taxon>
        <taxon>Stichotrichia</taxon>
        <taxon>Sporadotrichida</taxon>
        <taxon>Oxytrichidae</taxon>
        <taxon>Oxytrichinae</taxon>
        <taxon>Oxytricha</taxon>
    </lineage>
</organism>
<evidence type="ECO:0000256" key="4">
    <source>
        <dbReference type="ARBA" id="ARBA00022691"/>
    </source>
</evidence>
<dbReference type="PROSITE" id="PS51143">
    <property type="entry name" value="MT_A70"/>
    <property type="match status" value="1"/>
</dbReference>
<comment type="similarity">
    <text evidence="6">Belongs to the MT-A70-like family.</text>
</comment>
<sequence length="119" mass="13446">MKKLGYTQVFIPIQQLLFRYVDEFIWTKTTLDGQVRSGNGHATRHAFEKAFIFGIGNYKIRKDGYKVPNVVAAPIRNASQKPDEQYALAESLCPGGFMIEIFARNHNLRDGIVSVGNQI</sequence>